<evidence type="ECO:0000313" key="2">
    <source>
        <dbReference type="Proteomes" id="UP000886595"/>
    </source>
</evidence>
<dbReference type="EMBL" id="JAAMPC010000010">
    <property type="protein sequence ID" value="KAG2289779.1"/>
    <property type="molecule type" value="Genomic_DNA"/>
</dbReference>
<proteinExistence type="predicted"/>
<protein>
    <submittedName>
        <fullName evidence="1">Uncharacterized protein</fullName>
    </submittedName>
</protein>
<comment type="caution">
    <text evidence="1">The sequence shown here is derived from an EMBL/GenBank/DDBJ whole genome shotgun (WGS) entry which is preliminary data.</text>
</comment>
<gene>
    <name evidence="1" type="ORF">Bca52824_049383</name>
</gene>
<reference evidence="1 2" key="1">
    <citation type="submission" date="2020-02" db="EMBL/GenBank/DDBJ databases">
        <authorList>
            <person name="Ma Q."/>
            <person name="Huang Y."/>
            <person name="Song X."/>
            <person name="Pei D."/>
        </authorList>
    </citation>
    <scope>NUCLEOTIDE SEQUENCE [LARGE SCALE GENOMIC DNA]</scope>
    <source>
        <strain evidence="1">Sxm20200214</strain>
        <tissue evidence="1">Leaf</tissue>
    </source>
</reference>
<dbReference type="Proteomes" id="UP000886595">
    <property type="component" value="Unassembled WGS sequence"/>
</dbReference>
<dbReference type="SUPFAM" id="SSF50978">
    <property type="entry name" value="WD40 repeat-like"/>
    <property type="match status" value="1"/>
</dbReference>
<sequence length="149" mass="16320">MTLTPPPSQQTPNSPHRTPNRRVLIVESYCHDVLNQNGTVVAETLGGAASSISNVLDSSFFSCDLISNRRVLFLGQVVTGIAQPSGSDKLYTVSTDETLRIWDCASGHVSICLPLRVHSIVWLFFDGNLSLFGTFFYVPLETFVGLDLD</sequence>
<keyword evidence="2" id="KW-1185">Reference proteome</keyword>
<name>A0A8X7RQB7_BRACI</name>
<evidence type="ECO:0000313" key="1">
    <source>
        <dbReference type="EMBL" id="KAG2289779.1"/>
    </source>
</evidence>
<accession>A0A8X7RQB7</accession>
<organism evidence="1 2">
    <name type="scientific">Brassica carinata</name>
    <name type="common">Ethiopian mustard</name>
    <name type="synonym">Abyssinian cabbage</name>
    <dbReference type="NCBI Taxonomy" id="52824"/>
    <lineage>
        <taxon>Eukaryota</taxon>
        <taxon>Viridiplantae</taxon>
        <taxon>Streptophyta</taxon>
        <taxon>Embryophyta</taxon>
        <taxon>Tracheophyta</taxon>
        <taxon>Spermatophyta</taxon>
        <taxon>Magnoliopsida</taxon>
        <taxon>eudicotyledons</taxon>
        <taxon>Gunneridae</taxon>
        <taxon>Pentapetalae</taxon>
        <taxon>rosids</taxon>
        <taxon>malvids</taxon>
        <taxon>Brassicales</taxon>
        <taxon>Brassicaceae</taxon>
        <taxon>Brassiceae</taxon>
        <taxon>Brassica</taxon>
    </lineage>
</organism>
<dbReference type="OrthoDB" id="19711at2759"/>
<dbReference type="AlphaFoldDB" id="A0A8X7RQB7"/>
<dbReference type="InterPro" id="IPR036322">
    <property type="entry name" value="WD40_repeat_dom_sf"/>
</dbReference>